<keyword evidence="2 5" id="KW-0378">Hydrolase</keyword>
<evidence type="ECO:0000313" key="5">
    <source>
        <dbReference type="EMBL" id="PTE22361.1"/>
    </source>
</evidence>
<dbReference type="GO" id="GO:0016052">
    <property type="term" value="P:carbohydrate catabolic process"/>
    <property type="evidence" value="ECO:0007669"/>
    <property type="project" value="TreeGrafter"/>
</dbReference>
<protein>
    <submittedName>
        <fullName evidence="5">Glycoside hydrolase</fullName>
    </submittedName>
</protein>
<dbReference type="InterPro" id="IPR002053">
    <property type="entry name" value="Glyco_hydro_25"/>
</dbReference>
<sequence>MTPFSRLLSLGLLAFALTSCGRPEVTAELPSGQVVTIAPPSFGDARPHAWQGRAPSDYAVHGTDVSRFQGPIDWPTATAAGVSFAFIKATEGGDRVDPMFHENWRGAARAGVPRGAYHFFYFCRPAAEQARWFIENVPKAARSLPPVLDMEWNPFSPTCTLRPAPEVVRAEALEFMRIVERHYGKPAIIYTTVDFYERNEMWRLRGHDFWLRSTAGHPSERYGSQSWRFWQYTGTGIVPGIATQADINVFNGSAAEWAGWLAQRGQ</sequence>
<dbReference type="GO" id="GO:0009253">
    <property type="term" value="P:peptidoglycan catabolic process"/>
    <property type="evidence" value="ECO:0007669"/>
    <property type="project" value="InterPro"/>
</dbReference>
<comment type="similarity">
    <text evidence="1">Belongs to the glycosyl hydrolase 25 family.</text>
</comment>
<evidence type="ECO:0000313" key="6">
    <source>
        <dbReference type="Proteomes" id="UP000241010"/>
    </source>
</evidence>
<dbReference type="Pfam" id="PF01183">
    <property type="entry name" value="Glyco_hydro_25"/>
    <property type="match status" value="1"/>
</dbReference>
<keyword evidence="3" id="KW-0326">Glycosidase</keyword>
<feature type="chain" id="PRO_5015625795" evidence="4">
    <location>
        <begin position="22"/>
        <end position="266"/>
    </location>
</feature>
<proteinExistence type="inferred from homology"/>
<dbReference type="InterPro" id="IPR017853">
    <property type="entry name" value="GH"/>
</dbReference>
<dbReference type="PROSITE" id="PS51257">
    <property type="entry name" value="PROKAR_LIPOPROTEIN"/>
    <property type="match status" value="1"/>
</dbReference>
<keyword evidence="6" id="KW-1185">Reference proteome</keyword>
<feature type="signal peptide" evidence="4">
    <location>
        <begin position="1"/>
        <end position="21"/>
    </location>
</feature>
<evidence type="ECO:0000256" key="4">
    <source>
        <dbReference type="SAM" id="SignalP"/>
    </source>
</evidence>
<dbReference type="RefSeq" id="WP_107663327.1">
    <property type="nucleotide sequence ID" value="NZ_PZKG01000024.1"/>
</dbReference>
<dbReference type="SUPFAM" id="SSF51445">
    <property type="entry name" value="(Trans)glycosidases"/>
    <property type="match status" value="1"/>
</dbReference>
<dbReference type="CDD" id="cd06413">
    <property type="entry name" value="GH25_muramidase_1"/>
    <property type="match status" value="1"/>
</dbReference>
<organism evidence="5 6">
    <name type="scientific">Cereibacter changlensis JA139</name>
    <dbReference type="NCBI Taxonomy" id="1188249"/>
    <lineage>
        <taxon>Bacteria</taxon>
        <taxon>Pseudomonadati</taxon>
        <taxon>Pseudomonadota</taxon>
        <taxon>Alphaproteobacteria</taxon>
        <taxon>Rhodobacterales</taxon>
        <taxon>Paracoccaceae</taxon>
        <taxon>Cereibacter</taxon>
    </lineage>
</organism>
<gene>
    <name evidence="5" type="ORF">C5F48_07720</name>
</gene>
<comment type="caution">
    <text evidence="5">The sequence shown here is derived from an EMBL/GenBank/DDBJ whole genome shotgun (WGS) entry which is preliminary data.</text>
</comment>
<dbReference type="PROSITE" id="PS51904">
    <property type="entry name" value="GLYCOSYL_HYDROL_F25_2"/>
    <property type="match status" value="1"/>
</dbReference>
<evidence type="ECO:0000256" key="2">
    <source>
        <dbReference type="ARBA" id="ARBA00022801"/>
    </source>
</evidence>
<dbReference type="GO" id="GO:0003796">
    <property type="term" value="F:lysozyme activity"/>
    <property type="evidence" value="ECO:0007669"/>
    <property type="project" value="InterPro"/>
</dbReference>
<dbReference type="OrthoDB" id="9798192at2"/>
<dbReference type="Gene3D" id="3.20.20.80">
    <property type="entry name" value="Glycosidases"/>
    <property type="match status" value="1"/>
</dbReference>
<reference evidence="5 6" key="1">
    <citation type="submission" date="2018-03" db="EMBL/GenBank/DDBJ databases">
        <title>Cereibacter changlensis.</title>
        <authorList>
            <person name="Meyer T.E."/>
            <person name="Miller S."/>
            <person name="Lodha T."/>
            <person name="Gandham S."/>
            <person name="Chintalapati S."/>
            <person name="Chintalapati V.R."/>
        </authorList>
    </citation>
    <scope>NUCLEOTIDE SEQUENCE [LARGE SCALE GENOMIC DNA]</scope>
    <source>
        <strain evidence="5 6">JA139</strain>
    </source>
</reference>
<dbReference type="GO" id="GO:0016998">
    <property type="term" value="P:cell wall macromolecule catabolic process"/>
    <property type="evidence" value="ECO:0007669"/>
    <property type="project" value="InterPro"/>
</dbReference>
<accession>A0A2T4JWS5</accession>
<dbReference type="InterPro" id="IPR018077">
    <property type="entry name" value="Glyco_hydro_fam25_subgr"/>
</dbReference>
<keyword evidence="4" id="KW-0732">Signal</keyword>
<dbReference type="SMART" id="SM00641">
    <property type="entry name" value="Glyco_25"/>
    <property type="match status" value="1"/>
</dbReference>
<dbReference type="EMBL" id="PZKG01000024">
    <property type="protein sequence ID" value="PTE22361.1"/>
    <property type="molecule type" value="Genomic_DNA"/>
</dbReference>
<dbReference type="PANTHER" id="PTHR34135:SF2">
    <property type="entry name" value="LYSOZYME"/>
    <property type="match status" value="1"/>
</dbReference>
<dbReference type="Proteomes" id="UP000241010">
    <property type="component" value="Unassembled WGS sequence"/>
</dbReference>
<dbReference type="AlphaFoldDB" id="A0A2T4JWS5"/>
<evidence type="ECO:0000256" key="3">
    <source>
        <dbReference type="ARBA" id="ARBA00023295"/>
    </source>
</evidence>
<evidence type="ECO:0000256" key="1">
    <source>
        <dbReference type="ARBA" id="ARBA00010646"/>
    </source>
</evidence>
<dbReference type="PANTHER" id="PTHR34135">
    <property type="entry name" value="LYSOZYME"/>
    <property type="match status" value="1"/>
</dbReference>
<name>A0A2T4JWS5_9RHOB</name>